<dbReference type="Proteomes" id="UP000290218">
    <property type="component" value="Unassembled WGS sequence"/>
</dbReference>
<evidence type="ECO:0000256" key="1">
    <source>
        <dbReference type="SAM" id="SignalP"/>
    </source>
</evidence>
<dbReference type="Pfam" id="PF00884">
    <property type="entry name" value="Sulfatase"/>
    <property type="match status" value="1"/>
</dbReference>
<dbReference type="AlphaFoldDB" id="A0A4V1M6W9"/>
<dbReference type="CDD" id="cd16145">
    <property type="entry name" value="ARS_like"/>
    <property type="match status" value="1"/>
</dbReference>
<comment type="caution">
    <text evidence="3">The sequence shown here is derived from an EMBL/GenBank/DDBJ whole genome shotgun (WGS) entry which is preliminary data.</text>
</comment>
<dbReference type="RefSeq" id="WP_129048224.1">
    <property type="nucleotide sequence ID" value="NZ_SDHX01000001.1"/>
</dbReference>
<keyword evidence="1" id="KW-0732">Signal</keyword>
<dbReference type="PANTHER" id="PTHR43751:SF3">
    <property type="entry name" value="SULFATASE N-TERMINAL DOMAIN-CONTAINING PROTEIN"/>
    <property type="match status" value="1"/>
</dbReference>
<dbReference type="EMBL" id="SDHX01000001">
    <property type="protein sequence ID" value="RXK56859.1"/>
    <property type="molecule type" value="Genomic_DNA"/>
</dbReference>
<feature type="signal peptide" evidence="1">
    <location>
        <begin position="1"/>
        <end position="20"/>
    </location>
</feature>
<evidence type="ECO:0000313" key="4">
    <source>
        <dbReference type="Proteomes" id="UP000290218"/>
    </source>
</evidence>
<organism evidence="3 4">
    <name type="scientific">Oleiharenicola lentus</name>
    <dbReference type="NCBI Taxonomy" id="2508720"/>
    <lineage>
        <taxon>Bacteria</taxon>
        <taxon>Pseudomonadati</taxon>
        <taxon>Verrucomicrobiota</taxon>
        <taxon>Opitutia</taxon>
        <taxon>Opitutales</taxon>
        <taxon>Opitutaceae</taxon>
        <taxon>Oleiharenicola</taxon>
    </lineage>
</organism>
<dbReference type="InterPro" id="IPR000917">
    <property type="entry name" value="Sulfatase_N"/>
</dbReference>
<dbReference type="OrthoDB" id="9762324at2"/>
<evidence type="ECO:0000259" key="2">
    <source>
        <dbReference type="Pfam" id="PF00884"/>
    </source>
</evidence>
<accession>A0A4V1M6W9</accession>
<feature type="domain" description="Sulfatase N-terminal" evidence="2">
    <location>
        <begin position="24"/>
        <end position="364"/>
    </location>
</feature>
<evidence type="ECO:0000313" key="3">
    <source>
        <dbReference type="EMBL" id="RXK56859.1"/>
    </source>
</evidence>
<reference evidence="3 4" key="1">
    <citation type="submission" date="2019-01" db="EMBL/GenBank/DDBJ databases">
        <title>Lacunisphaera sp. strain TWA-58.</title>
        <authorList>
            <person name="Chen W.-M."/>
        </authorList>
    </citation>
    <scope>NUCLEOTIDE SEQUENCE [LARGE SCALE GENOMIC DNA]</scope>
    <source>
        <strain evidence="3 4">TWA-58</strain>
    </source>
</reference>
<dbReference type="Gene3D" id="3.40.720.10">
    <property type="entry name" value="Alkaline Phosphatase, subunit A"/>
    <property type="match status" value="1"/>
</dbReference>
<dbReference type="InterPro" id="IPR017850">
    <property type="entry name" value="Alkaline_phosphatase_core_sf"/>
</dbReference>
<gene>
    <name evidence="3" type="ORF">ESB00_13620</name>
</gene>
<dbReference type="SUPFAM" id="SSF53649">
    <property type="entry name" value="Alkaline phosphatase-like"/>
    <property type="match status" value="1"/>
</dbReference>
<name>A0A4V1M6W9_9BACT</name>
<dbReference type="PANTHER" id="PTHR43751">
    <property type="entry name" value="SULFATASE"/>
    <property type="match status" value="1"/>
</dbReference>
<proteinExistence type="predicted"/>
<sequence length="471" mass="51361">MKKPILRLLLALLLPVTALTAPPPNIILILADDLGYGELGSYGQKLIATPHLDRLAAEGVRFTQFYAGSTVCAPSRSVLMTGQHTGHTRVRGNAGRDRPAAQTLLAEDVTVARVLQQAGYRTGLVGKWGLGLIDQPGEPRQQGFDTYFGFLHQTHAHNHFPDFLWRDGVKVPLPNDLVPIGPIEGVGYATKKLAYAGDLFAQEAKDFVTANAKRPFFLFLSVVVPHANNERTRELGDGHEVPDLGAYADKPWPDTVKAHAAMITRLDTQVGELMATLKAQGLDKNTLVLFTSDNGPHNEAGPGYDPQFFSPSGPFTGLKRSLTDGGIRVPCIARWPGQIAPGRVSDHVGYFGDLMATFADLAGAKTPADATDSISLLPTLLGRGQQALHDHLYWEFYENGVSQAVLLHGRWKGIREKNVMAPIRLYDLTTDLAEQTDLTAKYPEIVARLAALMRDAHTPNEHWKIPGLVAQ</sequence>
<keyword evidence="4" id="KW-1185">Reference proteome</keyword>
<dbReference type="Gene3D" id="3.30.1120.10">
    <property type="match status" value="1"/>
</dbReference>
<feature type="chain" id="PRO_5020925155" evidence="1">
    <location>
        <begin position="21"/>
        <end position="471"/>
    </location>
</feature>
<dbReference type="InterPro" id="IPR052701">
    <property type="entry name" value="GAG_Ulvan_Degrading_Sulfatases"/>
</dbReference>
<protein>
    <submittedName>
        <fullName evidence="3">N-acetylgalactosamine-6-sulfatase</fullName>
    </submittedName>
</protein>